<protein>
    <submittedName>
        <fullName evidence="2">CinA domain-containing protein</fullName>
    </submittedName>
</protein>
<evidence type="ECO:0000259" key="1">
    <source>
        <dbReference type="Pfam" id="PF02464"/>
    </source>
</evidence>
<keyword evidence="3" id="KW-1185">Reference proteome</keyword>
<dbReference type="RefSeq" id="WP_068174985.1">
    <property type="nucleotide sequence ID" value="NZ_AOGK01000030.1"/>
</dbReference>
<name>A0A9X4SDL6_9BURK</name>
<dbReference type="NCBIfam" id="TIGR00199">
    <property type="entry name" value="PncC_domain"/>
    <property type="match status" value="1"/>
</dbReference>
<dbReference type="EMBL" id="AOGK01000030">
    <property type="protein sequence ID" value="MDG5978048.1"/>
    <property type="molecule type" value="Genomic_DNA"/>
</dbReference>
<dbReference type="Proteomes" id="UP001152876">
    <property type="component" value="Unassembled WGS sequence"/>
</dbReference>
<organism evidence="2 3">
    <name type="scientific">Hydrogenophaga taeniospiralis CCUG 15921</name>
    <dbReference type="NCBI Taxonomy" id="1281780"/>
    <lineage>
        <taxon>Bacteria</taxon>
        <taxon>Pseudomonadati</taxon>
        <taxon>Pseudomonadota</taxon>
        <taxon>Betaproteobacteria</taxon>
        <taxon>Burkholderiales</taxon>
        <taxon>Comamonadaceae</taxon>
        <taxon>Hydrogenophaga</taxon>
    </lineage>
</organism>
<dbReference type="InterPro" id="IPR008136">
    <property type="entry name" value="CinA_C"/>
</dbReference>
<evidence type="ECO:0000313" key="3">
    <source>
        <dbReference type="Proteomes" id="UP001152876"/>
    </source>
</evidence>
<dbReference type="Gene3D" id="3.90.950.20">
    <property type="entry name" value="CinA-like"/>
    <property type="match status" value="1"/>
</dbReference>
<dbReference type="SUPFAM" id="SSF142433">
    <property type="entry name" value="CinA-like"/>
    <property type="match status" value="1"/>
</dbReference>
<feature type="domain" description="CinA C-terminal" evidence="1">
    <location>
        <begin position="11"/>
        <end position="162"/>
    </location>
</feature>
<dbReference type="OrthoDB" id="9801454at2"/>
<dbReference type="Pfam" id="PF02464">
    <property type="entry name" value="CinA"/>
    <property type="match status" value="1"/>
</dbReference>
<dbReference type="AlphaFoldDB" id="A0A9X4SDL6"/>
<dbReference type="InterPro" id="IPR036653">
    <property type="entry name" value="CinA-like_C"/>
</dbReference>
<accession>A0A9X4SDL6</accession>
<comment type="caution">
    <text evidence="2">The sequence shown here is derived from an EMBL/GenBank/DDBJ whole genome shotgun (WGS) entry which is preliminary data.</text>
</comment>
<evidence type="ECO:0000313" key="2">
    <source>
        <dbReference type="EMBL" id="MDG5978048.1"/>
    </source>
</evidence>
<reference evidence="2" key="1">
    <citation type="submission" date="2013-01" db="EMBL/GenBank/DDBJ databases">
        <title>Genome draft of Hydrogenophaga taeniospiralis 2K1.</title>
        <authorList>
            <person name="Gomila M."/>
            <person name="Lalucat J."/>
        </authorList>
    </citation>
    <scope>NUCLEOTIDE SEQUENCE</scope>
    <source>
        <strain evidence="2">CCUG 15921</strain>
    </source>
</reference>
<proteinExistence type="predicted"/>
<sequence length="164" mass="16897">MTSTNPPPTASLVEQLATELKARGQFLATAESCTGGLIASACTELSGSSDWFERGFVTYSNAAKSELLGVPAALIEEHGAVSEAVARAMAAGAVVNAHAHWSVAVTGIAGPTGGSADKPVGTVWFGWATPEGVSTEHQRFDGDRAAVRQAAVRHALAGLLQRLR</sequence>
<gene>
    <name evidence="2" type="ORF">H010_22531</name>
</gene>